<gene>
    <name evidence="3" type="ORF">DI53_2094</name>
</gene>
<evidence type="ECO:0000256" key="2">
    <source>
        <dbReference type="SAM" id="Phobius"/>
    </source>
</evidence>
<dbReference type="AlphaFoldDB" id="A0A0B8T795"/>
<keyword evidence="2" id="KW-1133">Transmembrane helix</keyword>
<comment type="caution">
    <text evidence="3">The sequence shown here is derived from an EMBL/GenBank/DDBJ whole genome shotgun (WGS) entry which is preliminary data.</text>
</comment>
<feature type="transmembrane region" description="Helical" evidence="2">
    <location>
        <begin position="47"/>
        <end position="65"/>
    </location>
</feature>
<dbReference type="EMBL" id="JJMU01000029">
    <property type="protein sequence ID" value="KGE14264.1"/>
    <property type="molecule type" value="Genomic_DNA"/>
</dbReference>
<protein>
    <submittedName>
        <fullName evidence="3">Uncharacterized protein</fullName>
    </submittedName>
</protein>
<dbReference type="RefSeq" id="WP_037498568.1">
    <property type="nucleotide sequence ID" value="NZ_JJMU01000029.1"/>
</dbReference>
<name>A0A0B8T795_9SPHI</name>
<keyword evidence="4" id="KW-1185">Reference proteome</keyword>
<dbReference type="OrthoDB" id="849204at2"/>
<reference evidence="3 4" key="2">
    <citation type="journal article" date="2015" name="PLoS ONE">
        <title>Whole-Genome Optical Mapping and Finished Genome Sequence of Sphingobacterium deserti sp. nov., a New Species Isolated from the Western Desert of China.</title>
        <authorList>
            <person name="Teng C."/>
            <person name="Zhou Z."/>
            <person name="Molnar I."/>
            <person name="Li X."/>
            <person name="Tang R."/>
            <person name="Chen M."/>
            <person name="Wang L."/>
            <person name="Su S."/>
            <person name="Zhang W."/>
            <person name="Lin M."/>
        </authorList>
    </citation>
    <scope>NUCLEOTIDE SEQUENCE [LARGE SCALE GENOMIC DNA]</scope>
    <source>
        <strain evidence="4">ACCC05744</strain>
    </source>
</reference>
<organism evidence="3 4">
    <name type="scientific">Sphingobacterium deserti</name>
    <dbReference type="NCBI Taxonomy" id="1229276"/>
    <lineage>
        <taxon>Bacteria</taxon>
        <taxon>Pseudomonadati</taxon>
        <taxon>Bacteroidota</taxon>
        <taxon>Sphingobacteriia</taxon>
        <taxon>Sphingobacteriales</taxon>
        <taxon>Sphingobacteriaceae</taxon>
        <taxon>Sphingobacterium</taxon>
    </lineage>
</organism>
<dbReference type="STRING" id="1229276.DI53_2094"/>
<reference evidence="4" key="1">
    <citation type="submission" date="2014-04" db="EMBL/GenBank/DDBJ databases">
        <title>Whole-Genome optical mapping and complete genome sequence of Sphingobacterium deserti sp. nov., a new spaces isolated from desert in the west of China.</title>
        <authorList>
            <person name="Teng C."/>
            <person name="Zhou Z."/>
            <person name="Li X."/>
            <person name="Chen M."/>
            <person name="Lin M."/>
            <person name="Wang L."/>
            <person name="Su S."/>
            <person name="Zhang C."/>
            <person name="Zhang W."/>
        </authorList>
    </citation>
    <scope>NUCLEOTIDE SEQUENCE [LARGE SCALE GENOMIC DNA]</scope>
    <source>
        <strain evidence="4">ACCC05744</strain>
    </source>
</reference>
<dbReference type="PATRIC" id="fig|1229276.3.peg.2156"/>
<keyword evidence="2" id="KW-0472">Membrane</keyword>
<accession>A0A0B8T795</accession>
<proteinExistence type="predicted"/>
<evidence type="ECO:0000313" key="3">
    <source>
        <dbReference type="EMBL" id="KGE14264.1"/>
    </source>
</evidence>
<sequence>MNDDQLDKLFRDQLADLNVQPSEDVWAGIDAELGIKRQTTPFWKQPWLRYAAATIIVVGIAALLYNNTEDQIQKAAEVQVVKTPATSSDRKIEKSGIADALQLEDNSAAYIVEEKVPQKKESSNSSPLTPTAAEESKKLDLELPEIQVAMVEVAPIDSIKSSALTSHKVVEIDPIQPLIDDPEVEDSMLATVPQNSAPQKGLVAGLLNKISEVVNPDDSKTIHFSNDEEGSLRVDIFNSLVKTRKKHRK</sequence>
<dbReference type="Proteomes" id="UP000031802">
    <property type="component" value="Unassembled WGS sequence"/>
</dbReference>
<keyword evidence="2" id="KW-0812">Transmembrane</keyword>
<evidence type="ECO:0000256" key="1">
    <source>
        <dbReference type="SAM" id="MobiDB-lite"/>
    </source>
</evidence>
<feature type="region of interest" description="Disordered" evidence="1">
    <location>
        <begin position="114"/>
        <end position="136"/>
    </location>
</feature>
<evidence type="ECO:0000313" key="4">
    <source>
        <dbReference type="Proteomes" id="UP000031802"/>
    </source>
</evidence>